<feature type="compositionally biased region" description="Low complexity" evidence="2">
    <location>
        <begin position="110"/>
        <end position="122"/>
    </location>
</feature>
<dbReference type="Pfam" id="PF12796">
    <property type="entry name" value="Ank_2"/>
    <property type="match status" value="1"/>
</dbReference>
<feature type="region of interest" description="Disordered" evidence="2">
    <location>
        <begin position="93"/>
        <end position="138"/>
    </location>
</feature>
<dbReference type="SUPFAM" id="SSF48403">
    <property type="entry name" value="Ankyrin repeat"/>
    <property type="match status" value="1"/>
</dbReference>
<evidence type="ECO:0000313" key="4">
    <source>
        <dbReference type="EMBL" id="CAE0360080.1"/>
    </source>
</evidence>
<accession>A0A7S3NIN0</accession>
<dbReference type="InterPro" id="IPR002110">
    <property type="entry name" value="Ankyrin_rpt"/>
</dbReference>
<keyword evidence="3" id="KW-0812">Transmembrane</keyword>
<feature type="repeat" description="ANK" evidence="1">
    <location>
        <begin position="32"/>
        <end position="64"/>
    </location>
</feature>
<keyword evidence="3" id="KW-1133">Transmembrane helix</keyword>
<proteinExistence type="predicted"/>
<dbReference type="PROSITE" id="PS50088">
    <property type="entry name" value="ANK_REPEAT"/>
    <property type="match status" value="1"/>
</dbReference>
<dbReference type="AlphaFoldDB" id="A0A7S3NIN0"/>
<feature type="transmembrane region" description="Helical" evidence="3">
    <location>
        <begin position="147"/>
        <end position="168"/>
    </location>
</feature>
<keyword evidence="3" id="KW-0472">Membrane</keyword>
<dbReference type="InterPro" id="IPR036770">
    <property type="entry name" value="Ankyrin_rpt-contain_sf"/>
</dbReference>
<gene>
    <name evidence="4" type="ORF">ALAG00032_LOCUS809</name>
</gene>
<feature type="transmembrane region" description="Helical" evidence="3">
    <location>
        <begin position="266"/>
        <end position="290"/>
    </location>
</feature>
<evidence type="ECO:0000256" key="1">
    <source>
        <dbReference type="PROSITE-ProRule" id="PRU00023"/>
    </source>
</evidence>
<keyword evidence="1" id="KW-0040">ANK repeat</keyword>
<dbReference type="EMBL" id="HBIJ01001078">
    <property type="protein sequence ID" value="CAE0360080.1"/>
    <property type="molecule type" value="Transcribed_RNA"/>
</dbReference>
<organism evidence="4">
    <name type="scientific">Aureoumbra lagunensis</name>
    <dbReference type="NCBI Taxonomy" id="44058"/>
    <lineage>
        <taxon>Eukaryota</taxon>
        <taxon>Sar</taxon>
        <taxon>Stramenopiles</taxon>
        <taxon>Ochrophyta</taxon>
        <taxon>Pelagophyceae</taxon>
        <taxon>Pelagomonadales</taxon>
        <taxon>Aureoumbra</taxon>
    </lineage>
</organism>
<dbReference type="Gene3D" id="1.25.40.20">
    <property type="entry name" value="Ankyrin repeat-containing domain"/>
    <property type="match status" value="1"/>
</dbReference>
<protein>
    <submittedName>
        <fullName evidence="4">Uncharacterized protein</fullName>
    </submittedName>
</protein>
<evidence type="ECO:0000256" key="2">
    <source>
        <dbReference type="SAM" id="MobiDB-lite"/>
    </source>
</evidence>
<dbReference type="SMART" id="SM00248">
    <property type="entry name" value="ANK"/>
    <property type="match status" value="1"/>
</dbReference>
<name>A0A7S3NIN0_9STRA</name>
<evidence type="ECO:0000256" key="3">
    <source>
        <dbReference type="SAM" id="Phobius"/>
    </source>
</evidence>
<reference evidence="4" key="1">
    <citation type="submission" date="2021-01" db="EMBL/GenBank/DDBJ databases">
        <authorList>
            <person name="Corre E."/>
            <person name="Pelletier E."/>
            <person name="Niang G."/>
            <person name="Scheremetjew M."/>
            <person name="Finn R."/>
            <person name="Kale V."/>
            <person name="Holt S."/>
            <person name="Cochrane G."/>
            <person name="Meng A."/>
            <person name="Brown T."/>
            <person name="Cohen L."/>
        </authorList>
    </citation>
    <scope>NUCLEOTIDE SEQUENCE</scope>
    <source>
        <strain evidence="4">CCMP1510</strain>
    </source>
</reference>
<sequence length="295" mass="33175">MAAKGDEDETFVAILSSVIDACDEVIDARDCRGDTPLHTAARFGAADCAVVLLQSAASLKCQNLDGKTALDLAPSSKFKLLLETYATPIKKIEDHTPIHNTPKEPPKIVSPPSTSSSSASTTFLPREENHQSPTPKKKIHFKKPQSFFIYPFICVFILLGTSMAAYIFSWRRYAEIQKLQHSINYSIFRERRSRLICQVNLQNLRRRRKVLGASHNFTSKYHTFPAHDSLDEKNDISNEVVDLVYEESKNKQLISRPLLAGLFRKIVIPALAVIFSHFFKAIIGVGRHLLLKVIL</sequence>
<feature type="compositionally biased region" description="Basic and acidic residues" evidence="2">
    <location>
        <begin position="93"/>
        <end position="106"/>
    </location>
</feature>
<dbReference type="PROSITE" id="PS50297">
    <property type="entry name" value="ANK_REP_REGION"/>
    <property type="match status" value="1"/>
</dbReference>